<evidence type="ECO:0000313" key="1">
    <source>
        <dbReference type="EMBL" id="KAK2702354.1"/>
    </source>
</evidence>
<gene>
    <name evidence="1" type="ORF">QYM36_019034</name>
</gene>
<proteinExistence type="predicted"/>
<evidence type="ECO:0000313" key="2">
    <source>
        <dbReference type="Proteomes" id="UP001187531"/>
    </source>
</evidence>
<comment type="caution">
    <text evidence="1">The sequence shown here is derived from an EMBL/GenBank/DDBJ whole genome shotgun (WGS) entry which is preliminary data.</text>
</comment>
<dbReference type="EMBL" id="JAVRJZ010000424">
    <property type="protein sequence ID" value="KAK2702354.1"/>
    <property type="molecule type" value="Genomic_DNA"/>
</dbReference>
<name>A0AA88H8H0_ARTSF</name>
<organism evidence="1 2">
    <name type="scientific">Artemia franciscana</name>
    <name type="common">Brine shrimp</name>
    <name type="synonym">Artemia sanfranciscana</name>
    <dbReference type="NCBI Taxonomy" id="6661"/>
    <lineage>
        <taxon>Eukaryota</taxon>
        <taxon>Metazoa</taxon>
        <taxon>Ecdysozoa</taxon>
        <taxon>Arthropoda</taxon>
        <taxon>Crustacea</taxon>
        <taxon>Branchiopoda</taxon>
        <taxon>Anostraca</taxon>
        <taxon>Artemiidae</taxon>
        <taxon>Artemia</taxon>
    </lineage>
</organism>
<reference evidence="1" key="1">
    <citation type="submission" date="2023-07" db="EMBL/GenBank/DDBJ databases">
        <title>Chromosome-level genome assembly of Artemia franciscana.</title>
        <authorList>
            <person name="Jo E."/>
        </authorList>
    </citation>
    <scope>NUCLEOTIDE SEQUENCE</scope>
    <source>
        <tissue evidence="1">Whole body</tissue>
    </source>
</reference>
<dbReference type="AlphaFoldDB" id="A0AA88H8H0"/>
<sequence>MFLAKSIFLLMHQSNYTLIVVYRAAYEVRNEIVTKLADYVKLKDVLKALKDTGMTGKPLKMQVDIGDNFYVHAKV</sequence>
<accession>A0AA88H8H0</accession>
<protein>
    <submittedName>
        <fullName evidence="1">Uncharacterized protein</fullName>
    </submittedName>
</protein>
<dbReference type="Proteomes" id="UP001187531">
    <property type="component" value="Unassembled WGS sequence"/>
</dbReference>
<keyword evidence="2" id="KW-1185">Reference proteome</keyword>